<dbReference type="Gene3D" id="3.30.559.10">
    <property type="entry name" value="Chloramphenicol acetyltransferase-like domain"/>
    <property type="match status" value="2"/>
</dbReference>
<evidence type="ECO:0000313" key="4">
    <source>
        <dbReference type="Proteomes" id="UP000193144"/>
    </source>
</evidence>
<dbReference type="Proteomes" id="UP000193144">
    <property type="component" value="Unassembled WGS sequence"/>
</dbReference>
<dbReference type="InterPro" id="IPR054710">
    <property type="entry name" value="Tri101-like_N"/>
</dbReference>
<name>A0A1Y1ZM21_9PLEO</name>
<sequence length="416" mass="45641">MAELNIPLEVFGQQPGLNGLYTQICNFYPVEDASEYPIIIKTLQAGLEALATSFPWIAGQTVNESGIVSIKALERIPRLIVKDLRNDPSVAEYEVFRQARFPFSMLDEGVICPRNTLPTMPSETPLPVFLVQANLVKGGILLCFVGQHNCMDMTGQGQMIHLLSKACRNEFFTPEELRTGNFDRKNLVPLLTDSYEPGPEVERQIVKPPPPTAVSGGTSEIPVPPPIAPNSVWAYFIFSGTSLAEVKQLAMDTLPPGSSFVSTDDALTAFIWKVVSRARLARLAGTKTSILARAIDARRYINVPTTYPGILTNMAYNDSTLQTAVDESLGLLAAQLRSVLDPKTSGIGYRTRALATLIARSEDKSQYNITANMDFSSDIMLSSWSKVDSYNDDFGTGQGVQQSVLRYVGTVYVRIT</sequence>
<dbReference type="GO" id="GO:0016740">
    <property type="term" value="F:transferase activity"/>
    <property type="evidence" value="ECO:0007669"/>
    <property type="project" value="UniProtKB-KW"/>
</dbReference>
<evidence type="ECO:0000256" key="1">
    <source>
        <dbReference type="ARBA" id="ARBA00022679"/>
    </source>
</evidence>
<dbReference type="OrthoDB" id="1862401at2759"/>
<protein>
    <recommendedName>
        <fullName evidence="2">Trichothecene 3-O-acetyltransferase-like N-terminal domain-containing protein</fullName>
    </recommendedName>
</protein>
<accession>A0A1Y1ZM21</accession>
<keyword evidence="4" id="KW-1185">Reference proteome</keyword>
<organism evidence="3 4">
    <name type="scientific">Clohesyomyces aquaticus</name>
    <dbReference type="NCBI Taxonomy" id="1231657"/>
    <lineage>
        <taxon>Eukaryota</taxon>
        <taxon>Fungi</taxon>
        <taxon>Dikarya</taxon>
        <taxon>Ascomycota</taxon>
        <taxon>Pezizomycotina</taxon>
        <taxon>Dothideomycetes</taxon>
        <taxon>Pleosporomycetidae</taxon>
        <taxon>Pleosporales</taxon>
        <taxon>Lindgomycetaceae</taxon>
        <taxon>Clohesyomyces</taxon>
    </lineage>
</organism>
<dbReference type="STRING" id="1231657.A0A1Y1ZM21"/>
<dbReference type="InterPro" id="IPR023213">
    <property type="entry name" value="CAT-like_dom_sf"/>
</dbReference>
<dbReference type="InterPro" id="IPR051283">
    <property type="entry name" value="Sec_Metabolite_Acyltrans"/>
</dbReference>
<dbReference type="PANTHER" id="PTHR31896:SF64">
    <property type="entry name" value="TRICHOTHECENE 3-O-ACETYLTRANSFERASE"/>
    <property type="match status" value="1"/>
</dbReference>
<proteinExistence type="predicted"/>
<feature type="domain" description="Trichothecene 3-O-acetyltransferase-like N-terminal" evidence="2">
    <location>
        <begin position="20"/>
        <end position="167"/>
    </location>
</feature>
<comment type="caution">
    <text evidence="3">The sequence shown here is derived from an EMBL/GenBank/DDBJ whole genome shotgun (WGS) entry which is preliminary data.</text>
</comment>
<gene>
    <name evidence="3" type="ORF">BCR34DRAFT_565389</name>
</gene>
<dbReference type="Pfam" id="PF22664">
    <property type="entry name" value="TRI-like_N"/>
    <property type="match status" value="1"/>
</dbReference>
<keyword evidence="1" id="KW-0808">Transferase</keyword>
<reference evidence="3 4" key="1">
    <citation type="submission" date="2016-07" db="EMBL/GenBank/DDBJ databases">
        <title>Pervasive Adenine N6-methylation of Active Genes in Fungi.</title>
        <authorList>
            <consortium name="DOE Joint Genome Institute"/>
            <person name="Mondo S.J."/>
            <person name="Dannebaum R.O."/>
            <person name="Kuo R.C."/>
            <person name="Labutti K."/>
            <person name="Haridas S."/>
            <person name="Kuo A."/>
            <person name="Salamov A."/>
            <person name="Ahrendt S.R."/>
            <person name="Lipzen A."/>
            <person name="Sullivan W."/>
            <person name="Andreopoulos W.B."/>
            <person name="Clum A."/>
            <person name="Lindquist E."/>
            <person name="Daum C."/>
            <person name="Ramamoorthy G.K."/>
            <person name="Gryganskyi A."/>
            <person name="Culley D."/>
            <person name="Magnuson J.K."/>
            <person name="James T.Y."/>
            <person name="O'Malley M.A."/>
            <person name="Stajich J.E."/>
            <person name="Spatafora J.W."/>
            <person name="Visel A."/>
            <person name="Grigoriev I.V."/>
        </authorList>
    </citation>
    <scope>NUCLEOTIDE SEQUENCE [LARGE SCALE GENOMIC DNA]</scope>
    <source>
        <strain evidence="3 4">CBS 115471</strain>
    </source>
</reference>
<dbReference type="EMBL" id="MCFA01000062">
    <property type="protein sequence ID" value="ORY11292.1"/>
    <property type="molecule type" value="Genomic_DNA"/>
</dbReference>
<evidence type="ECO:0000259" key="2">
    <source>
        <dbReference type="Pfam" id="PF22664"/>
    </source>
</evidence>
<dbReference type="AlphaFoldDB" id="A0A1Y1ZM21"/>
<dbReference type="PANTHER" id="PTHR31896">
    <property type="entry name" value="FAMILY REGULATORY PROTEIN, PUTATIVE (AFU_ORTHOLOGUE AFUA_3G14730)-RELATED"/>
    <property type="match status" value="1"/>
</dbReference>
<evidence type="ECO:0000313" key="3">
    <source>
        <dbReference type="EMBL" id="ORY11292.1"/>
    </source>
</evidence>